<dbReference type="Proteomes" id="UP000230750">
    <property type="component" value="Unassembled WGS sequence"/>
</dbReference>
<evidence type="ECO:0000259" key="1">
    <source>
        <dbReference type="Pfam" id="PF00078"/>
    </source>
</evidence>
<dbReference type="Pfam" id="PF00078">
    <property type="entry name" value="RVT_1"/>
    <property type="match status" value="1"/>
</dbReference>
<evidence type="ECO:0000313" key="2">
    <source>
        <dbReference type="EMBL" id="PIK54800.1"/>
    </source>
</evidence>
<dbReference type="AlphaFoldDB" id="A0A2G8L3T3"/>
<dbReference type="EMBL" id="MRZV01000234">
    <property type="protein sequence ID" value="PIK54800.1"/>
    <property type="molecule type" value="Genomic_DNA"/>
</dbReference>
<evidence type="ECO:0000313" key="3">
    <source>
        <dbReference type="Proteomes" id="UP000230750"/>
    </source>
</evidence>
<name>A0A2G8L3T3_STIJA</name>
<comment type="caution">
    <text evidence="2">The sequence shown here is derived from an EMBL/GenBank/DDBJ whole genome shotgun (WGS) entry which is preliminary data.</text>
</comment>
<organism evidence="2 3">
    <name type="scientific">Stichopus japonicus</name>
    <name type="common">Sea cucumber</name>
    <dbReference type="NCBI Taxonomy" id="307972"/>
    <lineage>
        <taxon>Eukaryota</taxon>
        <taxon>Metazoa</taxon>
        <taxon>Echinodermata</taxon>
        <taxon>Eleutherozoa</taxon>
        <taxon>Echinozoa</taxon>
        <taxon>Holothuroidea</taxon>
        <taxon>Aspidochirotacea</taxon>
        <taxon>Aspidochirotida</taxon>
        <taxon>Stichopodidae</taxon>
        <taxon>Apostichopus</taxon>
    </lineage>
</organism>
<dbReference type="GO" id="GO:0003964">
    <property type="term" value="F:RNA-directed DNA polymerase activity"/>
    <property type="evidence" value="ECO:0007669"/>
    <property type="project" value="UniProtKB-KW"/>
</dbReference>
<accession>A0A2G8L3T3</accession>
<keyword evidence="2" id="KW-0695">RNA-directed DNA polymerase</keyword>
<dbReference type="STRING" id="307972.A0A2G8L3T3"/>
<keyword evidence="2" id="KW-0808">Transferase</keyword>
<proteinExistence type="predicted"/>
<feature type="domain" description="Reverse transcriptase" evidence="1">
    <location>
        <begin position="20"/>
        <end position="120"/>
    </location>
</feature>
<protein>
    <submittedName>
        <fullName evidence="2">Putative RNA-directed DNA polymerase from mobile element jockey-like</fullName>
    </submittedName>
</protein>
<sequence>MSGIFPRSLKLAVIRPLLKKANMDENVLKNYRPVANIPYIAKLIEQAVKKQIDAHLALHGLLPKFQSAYRVNHSTETALIRVHNDIMLALDKKLDVLLLLLDLSAAFETIDHNILLHRLEFTFGFTAANKLESLRVGSSEVSSVPLVRNLGVYFDQSGLMDENINQICKSASFGLWKIGRIRRLLNRTLTERLVHAFITSRLDYCNALLNGLSKTALHPLQTIQNAAARMITRSRRHEHITPILYDLHWLPIHQRITFKILITAFKCIHGMAPSYLSELITPRVPKRALRSKPFTLVPRNTNNKKHYGPTAFSVAAPDLWNELPPGIRMITNFTSFKSHLKTHLFQEHYK</sequence>
<dbReference type="InterPro" id="IPR000477">
    <property type="entry name" value="RT_dom"/>
</dbReference>
<keyword evidence="2" id="KW-0548">Nucleotidyltransferase</keyword>
<reference evidence="2 3" key="1">
    <citation type="journal article" date="2017" name="PLoS Biol.">
        <title>The sea cucumber genome provides insights into morphological evolution and visceral regeneration.</title>
        <authorList>
            <person name="Zhang X."/>
            <person name="Sun L."/>
            <person name="Yuan J."/>
            <person name="Sun Y."/>
            <person name="Gao Y."/>
            <person name="Zhang L."/>
            <person name="Li S."/>
            <person name="Dai H."/>
            <person name="Hamel J.F."/>
            <person name="Liu C."/>
            <person name="Yu Y."/>
            <person name="Liu S."/>
            <person name="Lin W."/>
            <person name="Guo K."/>
            <person name="Jin S."/>
            <person name="Xu P."/>
            <person name="Storey K.B."/>
            <person name="Huan P."/>
            <person name="Zhang T."/>
            <person name="Zhou Y."/>
            <person name="Zhang J."/>
            <person name="Lin C."/>
            <person name="Li X."/>
            <person name="Xing L."/>
            <person name="Huo D."/>
            <person name="Sun M."/>
            <person name="Wang L."/>
            <person name="Mercier A."/>
            <person name="Li F."/>
            <person name="Yang H."/>
            <person name="Xiang J."/>
        </authorList>
    </citation>
    <scope>NUCLEOTIDE SEQUENCE [LARGE SCALE GENOMIC DNA]</scope>
    <source>
        <strain evidence="2">Shaxun</strain>
        <tissue evidence="2">Muscle</tissue>
    </source>
</reference>
<dbReference type="OrthoDB" id="4507925at2759"/>
<gene>
    <name evidence="2" type="ORF">BSL78_08322</name>
</gene>
<dbReference type="PANTHER" id="PTHR33332">
    <property type="entry name" value="REVERSE TRANSCRIPTASE DOMAIN-CONTAINING PROTEIN"/>
    <property type="match status" value="1"/>
</dbReference>
<keyword evidence="3" id="KW-1185">Reference proteome</keyword>